<organism evidence="1 2">
    <name type="scientific">Echinicola soli</name>
    <dbReference type="NCBI Taxonomy" id="2591634"/>
    <lineage>
        <taxon>Bacteria</taxon>
        <taxon>Pseudomonadati</taxon>
        <taxon>Bacteroidota</taxon>
        <taxon>Cytophagia</taxon>
        <taxon>Cytophagales</taxon>
        <taxon>Cyclobacteriaceae</taxon>
        <taxon>Echinicola</taxon>
    </lineage>
</organism>
<evidence type="ECO:0000313" key="2">
    <source>
        <dbReference type="Proteomes" id="UP000316614"/>
    </source>
</evidence>
<dbReference type="EMBL" id="CP041253">
    <property type="protein sequence ID" value="QDH80831.1"/>
    <property type="molecule type" value="Genomic_DNA"/>
</dbReference>
<accession>A0A514CLZ8</accession>
<gene>
    <name evidence="1" type="ORF">FKX85_17990</name>
</gene>
<proteinExistence type="predicted"/>
<reference evidence="1 2" key="1">
    <citation type="submission" date="2019-06" db="EMBL/GenBank/DDBJ databases">
        <title>Echinicola alkalisoli sp. nov. isolated from saline soil.</title>
        <authorList>
            <person name="Sun J.-Q."/>
            <person name="Xu L."/>
        </authorList>
    </citation>
    <scope>NUCLEOTIDE SEQUENCE [LARGE SCALE GENOMIC DNA]</scope>
    <source>
        <strain evidence="1 2">LN3S3</strain>
    </source>
</reference>
<sequence length="227" mass="25862">MAQELKLGFGYIPRYPVYSNTVIHSGDIYVYEDYLQGGPGLMPAIEYKWIINNRFSLATGLQYHWTGITIGIASNYAPSPYPQNNNLNLSEKGTSVGVRNFEIPFTVRYVLMKYKGMKLNLLGGIAPVITAKSAYHYDKVPDGETWSEEKVAALNAAITIPKKSYTNYFYGVSLDYHRFELAYISVRNIDSSLSDGYVLYGETYPFKRKYKSNRIALFFTLIKKNDK</sequence>
<protein>
    <recommendedName>
        <fullName evidence="3">Outer membrane protein beta-barrel domain-containing protein</fullName>
    </recommendedName>
</protein>
<dbReference type="OrthoDB" id="822921at2"/>
<dbReference type="KEGG" id="echi:FKX85_17990"/>
<evidence type="ECO:0000313" key="1">
    <source>
        <dbReference type="EMBL" id="QDH80831.1"/>
    </source>
</evidence>
<dbReference type="Proteomes" id="UP000316614">
    <property type="component" value="Chromosome"/>
</dbReference>
<dbReference type="AlphaFoldDB" id="A0A514CLZ8"/>
<keyword evidence="2" id="KW-1185">Reference proteome</keyword>
<dbReference type="RefSeq" id="WP_141616052.1">
    <property type="nucleotide sequence ID" value="NZ_CP041253.1"/>
</dbReference>
<name>A0A514CLZ8_9BACT</name>
<evidence type="ECO:0008006" key="3">
    <source>
        <dbReference type="Google" id="ProtNLM"/>
    </source>
</evidence>